<dbReference type="SUPFAM" id="SSF54909">
    <property type="entry name" value="Dimeric alpha+beta barrel"/>
    <property type="match status" value="1"/>
</dbReference>
<comment type="similarity">
    <text evidence="1">Belongs to the YciI family.</text>
</comment>
<dbReference type="RefSeq" id="WP_154757464.1">
    <property type="nucleotide sequence ID" value="NZ_WMBA01000019.1"/>
</dbReference>
<dbReference type="Pfam" id="PF03795">
    <property type="entry name" value="YCII"/>
    <property type="match status" value="1"/>
</dbReference>
<gene>
    <name evidence="3" type="ORF">GKO32_14915</name>
</gene>
<dbReference type="EMBL" id="WMBA01000019">
    <property type="protein sequence ID" value="MTD55262.1"/>
    <property type="molecule type" value="Genomic_DNA"/>
</dbReference>
<accession>A0A6N7YTK4</accession>
<protein>
    <recommendedName>
        <fullName evidence="2">YCII-related domain-containing protein</fullName>
    </recommendedName>
</protein>
<reference evidence="3 4" key="1">
    <citation type="submission" date="2019-11" db="EMBL/GenBank/DDBJ databases">
        <title>Draft genome of Amycolatopsis RM579.</title>
        <authorList>
            <person name="Duangmal K."/>
            <person name="Mingma R."/>
        </authorList>
    </citation>
    <scope>NUCLEOTIDE SEQUENCE [LARGE SCALE GENOMIC DNA]</scope>
    <source>
        <strain evidence="3 4">RM579</strain>
    </source>
</reference>
<evidence type="ECO:0000259" key="2">
    <source>
        <dbReference type="Pfam" id="PF03795"/>
    </source>
</evidence>
<name>A0A6N7YTK4_9PSEU</name>
<dbReference type="AlphaFoldDB" id="A0A6N7YTK4"/>
<dbReference type="InterPro" id="IPR005545">
    <property type="entry name" value="YCII"/>
</dbReference>
<evidence type="ECO:0000313" key="3">
    <source>
        <dbReference type="EMBL" id="MTD55262.1"/>
    </source>
</evidence>
<evidence type="ECO:0000313" key="4">
    <source>
        <dbReference type="Proteomes" id="UP000440096"/>
    </source>
</evidence>
<organism evidence="3 4">
    <name type="scientific">Amycolatopsis pithecellobii</name>
    <dbReference type="NCBI Taxonomy" id="664692"/>
    <lineage>
        <taxon>Bacteria</taxon>
        <taxon>Bacillati</taxon>
        <taxon>Actinomycetota</taxon>
        <taxon>Actinomycetes</taxon>
        <taxon>Pseudonocardiales</taxon>
        <taxon>Pseudonocardiaceae</taxon>
        <taxon>Amycolatopsis</taxon>
    </lineage>
</organism>
<feature type="domain" description="YCII-related" evidence="2">
    <location>
        <begin position="20"/>
        <end position="84"/>
    </location>
</feature>
<sequence length="113" mass="12307">MWHLTTHRWVGSQATAVAAAIKDGTLAAHLTWMREQQLAGKVLMAGPANRFELGIIVFGHLSEEAVHELCRSEPLIAAGYRNYDSIAWDVHHVLGIGQFELPAPVVGPTGADR</sequence>
<dbReference type="OrthoDB" id="8968203at2"/>
<dbReference type="InterPro" id="IPR011008">
    <property type="entry name" value="Dimeric_a/b-barrel"/>
</dbReference>
<comment type="caution">
    <text evidence="3">The sequence shown here is derived from an EMBL/GenBank/DDBJ whole genome shotgun (WGS) entry which is preliminary data.</text>
</comment>
<proteinExistence type="inferred from homology"/>
<evidence type="ECO:0000256" key="1">
    <source>
        <dbReference type="ARBA" id="ARBA00007689"/>
    </source>
</evidence>
<dbReference type="Proteomes" id="UP000440096">
    <property type="component" value="Unassembled WGS sequence"/>
</dbReference>
<keyword evidence="4" id="KW-1185">Reference proteome</keyword>